<sequence length="117" mass="13077">MDISRKELLGCVIAAVAIYGTIGYCSSSPPHPVMQEEPKAYYPDPPDNPSPNVPFRQGKTRALPREEIPTSAGNELDPLNRPNMTMDGEEGINPWDIEPTEYDLMHEDPDLYDFIAD</sequence>
<feature type="region of interest" description="Disordered" evidence="1">
    <location>
        <begin position="27"/>
        <end position="96"/>
    </location>
</feature>
<feature type="compositionally biased region" description="Pro residues" evidence="1">
    <location>
        <begin position="43"/>
        <end position="52"/>
    </location>
</feature>
<name>A0A9D1ZIT9_9BACE</name>
<gene>
    <name evidence="2" type="ORF">H9824_07725</name>
</gene>
<reference evidence="2" key="2">
    <citation type="submission" date="2021-04" db="EMBL/GenBank/DDBJ databases">
        <authorList>
            <person name="Gilroy R."/>
        </authorList>
    </citation>
    <scope>NUCLEOTIDE SEQUENCE</scope>
    <source>
        <strain evidence="2">Gambia2-208</strain>
    </source>
</reference>
<evidence type="ECO:0000256" key="1">
    <source>
        <dbReference type="SAM" id="MobiDB-lite"/>
    </source>
</evidence>
<comment type="caution">
    <text evidence="2">The sequence shown here is derived from an EMBL/GenBank/DDBJ whole genome shotgun (WGS) entry which is preliminary data.</text>
</comment>
<dbReference type="Proteomes" id="UP000886851">
    <property type="component" value="Unassembled WGS sequence"/>
</dbReference>
<accession>A0A9D1ZIT9</accession>
<dbReference type="EMBL" id="DXCV01000052">
    <property type="protein sequence ID" value="HIY88576.1"/>
    <property type="molecule type" value="Genomic_DNA"/>
</dbReference>
<protein>
    <submittedName>
        <fullName evidence="2">Uncharacterized protein</fullName>
    </submittedName>
</protein>
<evidence type="ECO:0000313" key="3">
    <source>
        <dbReference type="Proteomes" id="UP000886851"/>
    </source>
</evidence>
<proteinExistence type="predicted"/>
<evidence type="ECO:0000313" key="2">
    <source>
        <dbReference type="EMBL" id="HIY88576.1"/>
    </source>
</evidence>
<reference evidence="2" key="1">
    <citation type="journal article" date="2021" name="PeerJ">
        <title>Extensive microbial diversity within the chicken gut microbiome revealed by metagenomics and culture.</title>
        <authorList>
            <person name="Gilroy R."/>
            <person name="Ravi A."/>
            <person name="Getino M."/>
            <person name="Pursley I."/>
            <person name="Horton D.L."/>
            <person name="Alikhan N.F."/>
            <person name="Baker D."/>
            <person name="Gharbi K."/>
            <person name="Hall N."/>
            <person name="Watson M."/>
            <person name="Adriaenssens E.M."/>
            <person name="Foster-Nyarko E."/>
            <person name="Jarju S."/>
            <person name="Secka A."/>
            <person name="Antonio M."/>
            <person name="Oren A."/>
            <person name="Chaudhuri R.R."/>
            <person name="La Ragione R."/>
            <person name="Hildebrand F."/>
            <person name="Pallen M.J."/>
        </authorList>
    </citation>
    <scope>NUCLEOTIDE SEQUENCE</scope>
    <source>
        <strain evidence="2">Gambia2-208</strain>
    </source>
</reference>
<dbReference type="AlphaFoldDB" id="A0A9D1ZIT9"/>
<organism evidence="2 3">
    <name type="scientific">Candidatus Bacteroides pullicola</name>
    <dbReference type="NCBI Taxonomy" id="2838475"/>
    <lineage>
        <taxon>Bacteria</taxon>
        <taxon>Pseudomonadati</taxon>
        <taxon>Bacteroidota</taxon>
        <taxon>Bacteroidia</taxon>
        <taxon>Bacteroidales</taxon>
        <taxon>Bacteroidaceae</taxon>
        <taxon>Bacteroides</taxon>
    </lineage>
</organism>